<gene>
    <name evidence="2" type="ORF">SHERM_27721</name>
</gene>
<dbReference type="PANTHER" id="PTHR34572:SF1">
    <property type="entry name" value="GOLGIN FAMILY A PROTEIN"/>
    <property type="match status" value="1"/>
</dbReference>
<protein>
    <submittedName>
        <fullName evidence="2">Uncharacterized protein</fullName>
    </submittedName>
</protein>
<evidence type="ECO:0000313" key="2">
    <source>
        <dbReference type="EMBL" id="CAA0832426.1"/>
    </source>
</evidence>
<reference evidence="2" key="1">
    <citation type="submission" date="2019-12" db="EMBL/GenBank/DDBJ databases">
        <authorList>
            <person name="Scholes J."/>
        </authorList>
    </citation>
    <scope>NUCLEOTIDE SEQUENCE</scope>
</reference>
<dbReference type="PANTHER" id="PTHR34572">
    <property type="entry name" value="GOLGIN FAMILY A PROTEIN"/>
    <property type="match status" value="1"/>
</dbReference>
<dbReference type="EMBL" id="CACSLK010027833">
    <property type="protein sequence ID" value="CAA0832426.1"/>
    <property type="molecule type" value="Genomic_DNA"/>
</dbReference>
<name>A0A9N7RIQ5_STRHE</name>
<evidence type="ECO:0000256" key="1">
    <source>
        <dbReference type="SAM" id="MobiDB-lite"/>
    </source>
</evidence>
<proteinExistence type="predicted"/>
<feature type="region of interest" description="Disordered" evidence="1">
    <location>
        <begin position="81"/>
        <end position="163"/>
    </location>
</feature>
<accession>A0A9N7RIQ5</accession>
<organism evidence="2 3">
    <name type="scientific">Striga hermonthica</name>
    <name type="common">Purple witchweed</name>
    <name type="synonym">Buchnera hermonthica</name>
    <dbReference type="NCBI Taxonomy" id="68872"/>
    <lineage>
        <taxon>Eukaryota</taxon>
        <taxon>Viridiplantae</taxon>
        <taxon>Streptophyta</taxon>
        <taxon>Embryophyta</taxon>
        <taxon>Tracheophyta</taxon>
        <taxon>Spermatophyta</taxon>
        <taxon>Magnoliopsida</taxon>
        <taxon>eudicotyledons</taxon>
        <taxon>Gunneridae</taxon>
        <taxon>Pentapetalae</taxon>
        <taxon>asterids</taxon>
        <taxon>lamiids</taxon>
        <taxon>Lamiales</taxon>
        <taxon>Orobanchaceae</taxon>
        <taxon>Buchnereae</taxon>
        <taxon>Striga</taxon>
    </lineage>
</organism>
<feature type="region of interest" description="Disordered" evidence="1">
    <location>
        <begin position="1"/>
        <end position="27"/>
    </location>
</feature>
<feature type="compositionally biased region" description="Acidic residues" evidence="1">
    <location>
        <begin position="119"/>
        <end position="135"/>
    </location>
</feature>
<keyword evidence="3" id="KW-1185">Reference proteome</keyword>
<evidence type="ECO:0000313" key="3">
    <source>
        <dbReference type="Proteomes" id="UP001153555"/>
    </source>
</evidence>
<feature type="compositionally biased region" description="Basic and acidic residues" evidence="1">
    <location>
        <begin position="101"/>
        <end position="116"/>
    </location>
</feature>
<dbReference type="OrthoDB" id="2020529at2759"/>
<dbReference type="Proteomes" id="UP001153555">
    <property type="component" value="Unassembled WGS sequence"/>
</dbReference>
<comment type="caution">
    <text evidence="2">The sequence shown here is derived from an EMBL/GenBank/DDBJ whole genome shotgun (WGS) entry which is preliminary data.</text>
</comment>
<sequence>MEGVKQGRAYSRYAAETPTSPPFTGPVRKWKKQWVPVTANSSNRTPPLLLCRWVPLPDDAHPPPARRFRYTPVAALIDRSKQTAVGSEDSVIVRDQPNDEQTIRNESDSVLEKPAAEDIPGEEAEEWNEDDDDADSEKSEGSPFAKKRKVSLTGEANMHIRVQ</sequence>
<dbReference type="AlphaFoldDB" id="A0A9N7RIQ5"/>